<dbReference type="AlphaFoldDB" id="A0A0G0ZDA7"/>
<protein>
    <recommendedName>
        <fullName evidence="10">Protein-export membrane protein SecF</fullName>
    </recommendedName>
</protein>
<feature type="transmembrane region" description="Helical" evidence="10">
    <location>
        <begin position="128"/>
        <end position="147"/>
    </location>
</feature>
<evidence type="ECO:0000256" key="8">
    <source>
        <dbReference type="ARBA" id="ARBA00023010"/>
    </source>
</evidence>
<evidence type="ECO:0000259" key="11">
    <source>
        <dbReference type="PROSITE" id="PS50156"/>
    </source>
</evidence>
<evidence type="ECO:0000256" key="9">
    <source>
        <dbReference type="ARBA" id="ARBA00023136"/>
    </source>
</evidence>
<keyword evidence="6 10" id="KW-0653">Protein transport</keyword>
<dbReference type="PATRIC" id="fig|1619119.3.peg.711"/>
<evidence type="ECO:0000256" key="3">
    <source>
        <dbReference type="ARBA" id="ARBA00022475"/>
    </source>
</evidence>
<sequence>MKIIKYTKIYLLISLLVLIPGVISLATYGLNLDIDFTGGSVFEYEFSGEIEDRGAVTNTLVDVFTQKEIEVKNITFDGNTKALVKTRPVEVASNEDIKTAVAEKLSGASQVSFETVGPSIGMETTKKSFFALAVASLGILLYIAYAFRNIPKPYSSFKFGATAILAMLHDAFVVLGTFSILGYFFNIEIDALFITAILTVIGFSVHDTIVVFDRIRENLKKLPGSWGFPEIVDYSLVETLNRSLATSLTVVVVLLSLYLLGGGSIKNFTLALLIGIVSGTYSSIFNAAPVLVLWEQRRLHRKR</sequence>
<comment type="subcellular location">
    <subcellularLocation>
        <location evidence="1 10">Cell membrane</location>
        <topology evidence="1 10">Multi-pass membrane protein</topology>
    </subcellularLocation>
</comment>
<dbReference type="SUPFAM" id="SSF82866">
    <property type="entry name" value="Multidrug efflux transporter AcrB transmembrane domain"/>
    <property type="match status" value="1"/>
</dbReference>
<keyword evidence="2 10" id="KW-0813">Transport</keyword>
<feature type="transmembrane region" description="Helical" evidence="10">
    <location>
        <begin position="159"/>
        <end position="185"/>
    </location>
</feature>
<feature type="transmembrane region" description="Helical" evidence="10">
    <location>
        <begin position="9"/>
        <end position="30"/>
    </location>
</feature>
<dbReference type="InterPro" id="IPR000731">
    <property type="entry name" value="SSD"/>
</dbReference>
<dbReference type="Proteomes" id="UP000034507">
    <property type="component" value="Unassembled WGS sequence"/>
</dbReference>
<keyword evidence="9 10" id="KW-0472">Membrane</keyword>
<reference evidence="12 13" key="1">
    <citation type="journal article" date="2015" name="Nature">
        <title>rRNA introns, odd ribosomes, and small enigmatic genomes across a large radiation of phyla.</title>
        <authorList>
            <person name="Brown C.T."/>
            <person name="Hug L.A."/>
            <person name="Thomas B.C."/>
            <person name="Sharon I."/>
            <person name="Castelle C.J."/>
            <person name="Singh A."/>
            <person name="Wilkins M.J."/>
            <person name="Williams K.H."/>
            <person name="Banfield J.F."/>
        </authorList>
    </citation>
    <scope>NUCLEOTIDE SEQUENCE [LARGE SCALE GENOMIC DNA]</scope>
</reference>
<keyword evidence="8 10" id="KW-0811">Translocation</keyword>
<dbReference type="GO" id="GO:0005886">
    <property type="term" value="C:plasma membrane"/>
    <property type="evidence" value="ECO:0007669"/>
    <property type="project" value="UniProtKB-SubCell"/>
</dbReference>
<evidence type="ECO:0000256" key="4">
    <source>
        <dbReference type="ARBA" id="ARBA00022519"/>
    </source>
</evidence>
<comment type="similarity">
    <text evidence="10">Belongs to the SecD/SecF family. SecF subfamily.</text>
</comment>
<feature type="domain" description="SSD" evidence="11">
    <location>
        <begin position="128"/>
        <end position="293"/>
    </location>
</feature>
<dbReference type="PANTHER" id="PTHR30081:SF8">
    <property type="entry name" value="PROTEIN TRANSLOCASE SUBUNIT SECF"/>
    <property type="match status" value="1"/>
</dbReference>
<evidence type="ECO:0000256" key="1">
    <source>
        <dbReference type="ARBA" id="ARBA00004651"/>
    </source>
</evidence>
<evidence type="ECO:0000256" key="2">
    <source>
        <dbReference type="ARBA" id="ARBA00022448"/>
    </source>
</evidence>
<evidence type="ECO:0000256" key="6">
    <source>
        <dbReference type="ARBA" id="ARBA00022927"/>
    </source>
</evidence>
<dbReference type="HAMAP" id="MF_01464_B">
    <property type="entry name" value="SecF_B"/>
    <property type="match status" value="1"/>
</dbReference>
<dbReference type="GO" id="GO:0006605">
    <property type="term" value="P:protein targeting"/>
    <property type="evidence" value="ECO:0007669"/>
    <property type="project" value="UniProtKB-UniRule"/>
</dbReference>
<comment type="caution">
    <text evidence="12">The sequence shown here is derived from an EMBL/GenBank/DDBJ whole genome shotgun (WGS) entry which is preliminary data.</text>
</comment>
<dbReference type="Pfam" id="PF07549">
    <property type="entry name" value="Sec_GG"/>
    <property type="match status" value="1"/>
</dbReference>
<keyword evidence="7 10" id="KW-1133">Transmembrane helix</keyword>
<comment type="function">
    <text evidence="10">Part of the Sec protein translocase complex. Interacts with the SecYEG preprotein conducting channel. SecDF uses the proton motive force (PMF) to complete protein translocation after the ATP-dependent function of SecA.</text>
</comment>
<dbReference type="NCBIfam" id="TIGR00966">
    <property type="entry name" value="transloc_SecF"/>
    <property type="match status" value="1"/>
</dbReference>
<feature type="transmembrane region" description="Helical" evidence="10">
    <location>
        <begin position="244"/>
        <end position="265"/>
    </location>
</feature>
<dbReference type="PROSITE" id="PS50156">
    <property type="entry name" value="SSD"/>
    <property type="match status" value="1"/>
</dbReference>
<dbReference type="InterPro" id="IPR022646">
    <property type="entry name" value="SecD/SecF_CS"/>
</dbReference>
<dbReference type="Pfam" id="PF02355">
    <property type="entry name" value="SecD_SecF_C"/>
    <property type="match status" value="1"/>
</dbReference>
<evidence type="ECO:0000313" key="13">
    <source>
        <dbReference type="Proteomes" id="UP000034507"/>
    </source>
</evidence>
<dbReference type="InterPro" id="IPR005665">
    <property type="entry name" value="SecF_bac"/>
</dbReference>
<evidence type="ECO:0000256" key="7">
    <source>
        <dbReference type="ARBA" id="ARBA00022989"/>
    </source>
</evidence>
<comment type="subunit">
    <text evidence="10">Forms a complex with SecD. Part of the essential Sec protein translocation apparatus which comprises SecA, SecYEG and auxiliary proteins SecDF. Other proteins may also be involved.</text>
</comment>
<accession>A0A0G0ZDA7</accession>
<organism evidence="12 13">
    <name type="scientific">candidate division WWE3 bacterium GW2011_GWC1_41_7</name>
    <dbReference type="NCBI Taxonomy" id="1619119"/>
    <lineage>
        <taxon>Bacteria</taxon>
        <taxon>Katanobacteria</taxon>
    </lineage>
</organism>
<evidence type="ECO:0000313" key="12">
    <source>
        <dbReference type="EMBL" id="KKS20051.1"/>
    </source>
</evidence>
<dbReference type="EMBL" id="LCBX01000033">
    <property type="protein sequence ID" value="KKS20051.1"/>
    <property type="molecule type" value="Genomic_DNA"/>
</dbReference>
<dbReference type="GO" id="GO:0043952">
    <property type="term" value="P:protein transport by the Sec complex"/>
    <property type="evidence" value="ECO:0007669"/>
    <property type="project" value="UniProtKB-UniRule"/>
</dbReference>
<keyword evidence="4" id="KW-0997">Cell inner membrane</keyword>
<dbReference type="GO" id="GO:0015450">
    <property type="term" value="F:protein-transporting ATPase activity"/>
    <property type="evidence" value="ECO:0007669"/>
    <property type="project" value="InterPro"/>
</dbReference>
<feature type="transmembrane region" description="Helical" evidence="10">
    <location>
        <begin position="271"/>
        <end position="294"/>
    </location>
</feature>
<evidence type="ECO:0000256" key="5">
    <source>
        <dbReference type="ARBA" id="ARBA00022692"/>
    </source>
</evidence>
<dbReference type="Gene3D" id="1.20.1640.10">
    <property type="entry name" value="Multidrug efflux transporter AcrB transmembrane domain"/>
    <property type="match status" value="1"/>
</dbReference>
<evidence type="ECO:0000256" key="10">
    <source>
        <dbReference type="HAMAP-Rule" id="MF_01464"/>
    </source>
</evidence>
<keyword evidence="5 10" id="KW-0812">Transmembrane</keyword>
<dbReference type="GO" id="GO:0065002">
    <property type="term" value="P:intracellular protein transmembrane transport"/>
    <property type="evidence" value="ECO:0007669"/>
    <property type="project" value="UniProtKB-UniRule"/>
</dbReference>
<proteinExistence type="inferred from homology"/>
<feature type="transmembrane region" description="Helical" evidence="10">
    <location>
        <begin position="191"/>
        <end position="212"/>
    </location>
</feature>
<gene>
    <name evidence="10 12" type="primary">secF</name>
    <name evidence="12" type="ORF">UU77_C0033G0007</name>
</gene>
<name>A0A0G0ZDA7_UNCKA</name>
<dbReference type="PRINTS" id="PR01755">
    <property type="entry name" value="SECFTRNLCASE"/>
</dbReference>
<dbReference type="InterPro" id="IPR022645">
    <property type="entry name" value="SecD/SecF_bac"/>
</dbReference>
<dbReference type="PANTHER" id="PTHR30081">
    <property type="entry name" value="PROTEIN-EXPORT MEMBRANE PROTEIN SEC"/>
    <property type="match status" value="1"/>
</dbReference>
<dbReference type="InterPro" id="IPR048634">
    <property type="entry name" value="SecD_SecF_C"/>
</dbReference>
<dbReference type="InterPro" id="IPR022813">
    <property type="entry name" value="SecD/SecF_arch_bac"/>
</dbReference>
<keyword evidence="3 10" id="KW-1003">Cell membrane</keyword>